<dbReference type="AlphaFoldDB" id="E0IG02"/>
<dbReference type="OrthoDB" id="2942336at2"/>
<keyword evidence="3" id="KW-1185">Reference proteome</keyword>
<dbReference type="InterPro" id="IPR013249">
    <property type="entry name" value="RNA_pol_sigma70_r4_t2"/>
</dbReference>
<feature type="domain" description="RNA polymerase sigma factor 70 region 4 type 2" evidence="1">
    <location>
        <begin position="140"/>
        <end position="192"/>
    </location>
</feature>
<dbReference type="SUPFAM" id="SSF88659">
    <property type="entry name" value="Sigma3 and sigma4 domains of RNA polymerase sigma factors"/>
    <property type="match status" value="1"/>
</dbReference>
<dbReference type="STRING" id="717606.PaecuDRAFT_4593"/>
<gene>
    <name evidence="2" type="ORF">PaecuDRAFT_4593</name>
</gene>
<dbReference type="EMBL" id="AEDD01000015">
    <property type="protein sequence ID" value="EFM08582.1"/>
    <property type="molecule type" value="Genomic_DNA"/>
</dbReference>
<dbReference type="RefSeq" id="WP_006040574.1">
    <property type="nucleotide sequence ID" value="NZ_AEDD01000015.1"/>
</dbReference>
<evidence type="ECO:0000259" key="1">
    <source>
        <dbReference type="Pfam" id="PF08281"/>
    </source>
</evidence>
<dbReference type="GO" id="GO:0003677">
    <property type="term" value="F:DNA binding"/>
    <property type="evidence" value="ECO:0007669"/>
    <property type="project" value="InterPro"/>
</dbReference>
<dbReference type="InterPro" id="IPR036388">
    <property type="entry name" value="WH-like_DNA-bd_sf"/>
</dbReference>
<proteinExistence type="predicted"/>
<name>E0IG02_9BACL</name>
<dbReference type="eggNOG" id="COG1191">
    <property type="taxonomic scope" value="Bacteria"/>
</dbReference>
<dbReference type="Proteomes" id="UP000005387">
    <property type="component" value="Unassembled WGS sequence"/>
</dbReference>
<reference evidence="2 3" key="1">
    <citation type="submission" date="2010-07" db="EMBL/GenBank/DDBJ databases">
        <title>The draft genome of Paenibacillus curdlanolyticus YK9.</title>
        <authorList>
            <consortium name="US DOE Joint Genome Institute (JGI-PGF)"/>
            <person name="Lucas S."/>
            <person name="Copeland A."/>
            <person name="Lapidus A."/>
            <person name="Cheng J.-F."/>
            <person name="Bruce D."/>
            <person name="Goodwin L."/>
            <person name="Pitluck S."/>
            <person name="Land M.L."/>
            <person name="Hauser L."/>
            <person name="Chang Y.-J."/>
            <person name="Jeffries C."/>
            <person name="Anderson I.J."/>
            <person name="Johnson E."/>
            <person name="Loganathan U."/>
            <person name="Mulhopadhyay B."/>
            <person name="Kyrpides N."/>
            <person name="Woyke T.J."/>
        </authorList>
    </citation>
    <scope>NUCLEOTIDE SEQUENCE [LARGE SCALE GENOMIC DNA]</scope>
    <source>
        <strain evidence="2 3">YK9</strain>
    </source>
</reference>
<accession>E0IG02</accession>
<evidence type="ECO:0000313" key="3">
    <source>
        <dbReference type="Proteomes" id="UP000005387"/>
    </source>
</evidence>
<dbReference type="Pfam" id="PF08281">
    <property type="entry name" value="Sigma70_r4_2"/>
    <property type="match status" value="1"/>
</dbReference>
<dbReference type="InterPro" id="IPR013324">
    <property type="entry name" value="RNA_pol_sigma_r3/r4-like"/>
</dbReference>
<protein>
    <submittedName>
        <fullName evidence="2">RNA polymerase, sigma-24 subunit, ECF subfamily</fullName>
    </submittedName>
</protein>
<dbReference type="Gene3D" id="1.10.10.10">
    <property type="entry name" value="Winged helix-like DNA-binding domain superfamily/Winged helix DNA-binding domain"/>
    <property type="match status" value="1"/>
</dbReference>
<dbReference type="GO" id="GO:0006352">
    <property type="term" value="P:DNA-templated transcription initiation"/>
    <property type="evidence" value="ECO:0007669"/>
    <property type="project" value="InterPro"/>
</dbReference>
<dbReference type="GO" id="GO:0016987">
    <property type="term" value="F:sigma factor activity"/>
    <property type="evidence" value="ECO:0007669"/>
    <property type="project" value="InterPro"/>
</dbReference>
<organism evidence="2 3">
    <name type="scientific">Paenibacillus curdlanolyticus YK9</name>
    <dbReference type="NCBI Taxonomy" id="717606"/>
    <lineage>
        <taxon>Bacteria</taxon>
        <taxon>Bacillati</taxon>
        <taxon>Bacillota</taxon>
        <taxon>Bacilli</taxon>
        <taxon>Bacillales</taxon>
        <taxon>Paenibacillaceae</taxon>
        <taxon>Paenibacillus</taxon>
    </lineage>
</organism>
<sequence length="200" mass="23237">MALSEDQRTRFYDYCDCHQTVFKDRVVQEFFQQDQHIELLVNALDGNAEEKRALEDRFRKHFFRIRFIKYLLSTIKYCTLDQMRKQQKLDINMPLIFDLPLKGEGGSSTLGERLTNSTQLAQAEPICPDPARFVDFLSNEQLAQAFSQLSQKQQQVTMLCYALSYKDNEIAKMIGVSPQAVGKTRNLALRNLRQAMTGRR</sequence>
<evidence type="ECO:0000313" key="2">
    <source>
        <dbReference type="EMBL" id="EFM08582.1"/>
    </source>
</evidence>